<proteinExistence type="predicted"/>
<organism evidence="2 3">
    <name type="scientific">Rhizobium lentis</name>
    <dbReference type="NCBI Taxonomy" id="1138194"/>
    <lineage>
        <taxon>Bacteria</taxon>
        <taxon>Pseudomonadati</taxon>
        <taxon>Pseudomonadota</taxon>
        <taxon>Alphaproteobacteria</taxon>
        <taxon>Hyphomicrobiales</taxon>
        <taxon>Rhizobiaceae</taxon>
        <taxon>Rhizobium/Agrobacterium group</taxon>
        <taxon>Rhizobium</taxon>
    </lineage>
</organism>
<dbReference type="GeneID" id="66142452"/>
<keyword evidence="1" id="KW-1133">Transmembrane helix</keyword>
<evidence type="ECO:0000256" key="1">
    <source>
        <dbReference type="SAM" id="Phobius"/>
    </source>
</evidence>
<feature type="transmembrane region" description="Helical" evidence="1">
    <location>
        <begin position="94"/>
        <end position="116"/>
    </location>
</feature>
<sequence>MGEEEDASGRPIASRSSSWATGMSAWVARTGVTPNSISLFSILFAGIGAALILLTTQTIAMIGAAVSMQLRLVCNLLDGLAAQAIETLASRSHWSLLITSVTIAAGSLVTCITRTINLSRSLERS</sequence>
<reference evidence="2" key="1">
    <citation type="submission" date="2020-04" db="EMBL/GenBank/DDBJ databases">
        <title>Global-level population genomics: horizontal gene transfer, symbiosis and evolution in Rhizobia.</title>
        <authorList>
            <person name="Gai Y."/>
        </authorList>
    </citation>
    <scope>NUCLEOTIDE SEQUENCE</scope>
    <source>
        <strain evidence="2">BLR57</strain>
    </source>
</reference>
<dbReference type="AlphaFoldDB" id="A0A9Q3M8V5"/>
<dbReference type="Proteomes" id="UP000749740">
    <property type="component" value="Unassembled WGS sequence"/>
</dbReference>
<gene>
    <name evidence="2" type="ORF">HJB63_15560</name>
</gene>
<dbReference type="EMBL" id="JABDYC010000004">
    <property type="protein sequence ID" value="MBX5023978.1"/>
    <property type="molecule type" value="Genomic_DNA"/>
</dbReference>
<keyword evidence="1" id="KW-0812">Transmembrane</keyword>
<accession>A0A9Q3M8V5</accession>
<keyword evidence="1" id="KW-0472">Membrane</keyword>
<feature type="transmembrane region" description="Helical" evidence="1">
    <location>
        <begin position="39"/>
        <end position="66"/>
    </location>
</feature>
<comment type="caution">
    <text evidence="2">The sequence shown here is derived from an EMBL/GenBank/DDBJ whole genome shotgun (WGS) entry which is preliminary data.</text>
</comment>
<evidence type="ECO:0008006" key="4">
    <source>
        <dbReference type="Google" id="ProtNLM"/>
    </source>
</evidence>
<dbReference type="InterPro" id="IPR043130">
    <property type="entry name" value="CDP-OH_PTrfase_TM_dom"/>
</dbReference>
<dbReference type="Gene3D" id="1.20.120.1760">
    <property type="match status" value="1"/>
</dbReference>
<dbReference type="RefSeq" id="WP_207244989.1">
    <property type="nucleotide sequence ID" value="NZ_CP071455.1"/>
</dbReference>
<evidence type="ECO:0000313" key="2">
    <source>
        <dbReference type="EMBL" id="MBX5023978.1"/>
    </source>
</evidence>
<protein>
    <recommendedName>
        <fullName evidence="4">CDP-alcohol phosphatidyltransferase family protein</fullName>
    </recommendedName>
</protein>
<evidence type="ECO:0000313" key="3">
    <source>
        <dbReference type="Proteomes" id="UP000749740"/>
    </source>
</evidence>
<name>A0A9Q3M8V5_9HYPH</name>